<feature type="transmembrane region" description="Helical" evidence="1">
    <location>
        <begin position="59"/>
        <end position="78"/>
    </location>
</feature>
<dbReference type="EMBL" id="CP035758">
    <property type="protein sequence ID" value="QBD79185.1"/>
    <property type="molecule type" value="Genomic_DNA"/>
</dbReference>
<accession>A0A4P6JUX3</accession>
<evidence type="ECO:0000256" key="1">
    <source>
        <dbReference type="SAM" id="Phobius"/>
    </source>
</evidence>
<evidence type="ECO:0000313" key="2">
    <source>
        <dbReference type="EMBL" id="QBD79185.1"/>
    </source>
</evidence>
<organism evidence="2 3">
    <name type="scientific">Ktedonosporobacter rubrisoli</name>
    <dbReference type="NCBI Taxonomy" id="2509675"/>
    <lineage>
        <taxon>Bacteria</taxon>
        <taxon>Bacillati</taxon>
        <taxon>Chloroflexota</taxon>
        <taxon>Ktedonobacteria</taxon>
        <taxon>Ktedonobacterales</taxon>
        <taxon>Ktedonosporobacteraceae</taxon>
        <taxon>Ktedonosporobacter</taxon>
    </lineage>
</organism>
<dbReference type="Proteomes" id="UP000290365">
    <property type="component" value="Chromosome"/>
</dbReference>
<dbReference type="RefSeq" id="WP_129890238.1">
    <property type="nucleotide sequence ID" value="NZ_CP035758.1"/>
</dbReference>
<feature type="transmembrane region" description="Helical" evidence="1">
    <location>
        <begin position="29"/>
        <end position="47"/>
    </location>
</feature>
<feature type="transmembrane region" description="Helical" evidence="1">
    <location>
        <begin position="98"/>
        <end position="120"/>
    </location>
</feature>
<reference evidence="2 3" key="1">
    <citation type="submission" date="2019-01" db="EMBL/GenBank/DDBJ databases">
        <title>Ktedonosporobacter rubrisoli SCAWS-G2.</title>
        <authorList>
            <person name="Huang Y."/>
            <person name="Yan B."/>
        </authorList>
    </citation>
    <scope>NUCLEOTIDE SEQUENCE [LARGE SCALE GENOMIC DNA]</scope>
    <source>
        <strain evidence="2 3">SCAWS-G2</strain>
    </source>
</reference>
<dbReference type="AlphaFoldDB" id="A0A4P6JUX3"/>
<feature type="transmembrane region" description="Helical" evidence="1">
    <location>
        <begin position="132"/>
        <end position="156"/>
    </location>
</feature>
<gene>
    <name evidence="2" type="ORF">EPA93_25675</name>
</gene>
<proteinExistence type="predicted"/>
<keyword evidence="1" id="KW-0812">Transmembrane</keyword>
<protein>
    <submittedName>
        <fullName evidence="2">Uncharacterized protein</fullName>
    </submittedName>
</protein>
<keyword evidence="1" id="KW-1133">Transmembrane helix</keyword>
<feature type="transmembrane region" description="Helical" evidence="1">
    <location>
        <begin position="7"/>
        <end position="23"/>
    </location>
</feature>
<sequence>MQSCRVSGWIAIVLMLGGGLLGLGLDFLWVGFFPLLLVLIGLSGLYTQQRTQLSRMMHISIVLIMLGIILDIIERILFRVLPFDVVVFFLSYDPPHNYAALWTFAVIRFPQIIGMTLLGIQVYRTRFLPGWCAIWLVVGGLSYLVLLVFLCIGGMITASSSGILVLLFGASWVSLGIALHKTRKQEPVVLTPSEIVAESEG</sequence>
<name>A0A4P6JUX3_KTERU</name>
<evidence type="ECO:0000313" key="3">
    <source>
        <dbReference type="Proteomes" id="UP000290365"/>
    </source>
</evidence>
<keyword evidence="3" id="KW-1185">Reference proteome</keyword>
<feature type="transmembrane region" description="Helical" evidence="1">
    <location>
        <begin position="162"/>
        <end position="179"/>
    </location>
</feature>
<keyword evidence="1" id="KW-0472">Membrane</keyword>
<dbReference type="KEGG" id="kbs:EPA93_25675"/>